<dbReference type="EMBL" id="CP066776">
    <property type="protein sequence ID" value="QQL46085.1"/>
    <property type="molecule type" value="Genomic_DNA"/>
</dbReference>
<dbReference type="InterPro" id="IPR023298">
    <property type="entry name" value="ATPase_P-typ_TM_dom_sf"/>
</dbReference>
<dbReference type="InterPro" id="IPR021993">
    <property type="entry name" value="ATPase-cat-bd"/>
</dbReference>
<dbReference type="GO" id="GO:0005886">
    <property type="term" value="C:plasma membrane"/>
    <property type="evidence" value="ECO:0007669"/>
    <property type="project" value="UniProtKB-SubCell"/>
</dbReference>
<dbReference type="KEGG" id="soa:G3M56_005755"/>
<dbReference type="SUPFAM" id="SSF56784">
    <property type="entry name" value="HAD-like"/>
    <property type="match status" value="1"/>
</dbReference>
<dbReference type="SUPFAM" id="SSF81665">
    <property type="entry name" value="Calcium ATPase, transmembrane domain M"/>
    <property type="match status" value="1"/>
</dbReference>
<dbReference type="Gene3D" id="2.70.150.10">
    <property type="entry name" value="Calcium-transporting ATPase, cytoplasmic transduction domain A"/>
    <property type="match status" value="1"/>
</dbReference>
<evidence type="ECO:0000256" key="5">
    <source>
        <dbReference type="ARBA" id="ARBA00022692"/>
    </source>
</evidence>
<feature type="domain" description="P-type ATPase A" evidence="12">
    <location>
        <begin position="312"/>
        <end position="401"/>
    </location>
</feature>
<dbReference type="InterPro" id="IPR036412">
    <property type="entry name" value="HAD-like_sf"/>
</dbReference>
<dbReference type="Gene3D" id="3.40.50.1000">
    <property type="entry name" value="HAD superfamily/HAD-like"/>
    <property type="match status" value="1"/>
</dbReference>
<name>A0A6B3LBQ5_9BACT</name>
<protein>
    <submittedName>
        <fullName evidence="14">Heavy metal translocating P-type ATPase metal-binding domain-containing protein</fullName>
    </submittedName>
</protein>
<dbReference type="Gene3D" id="3.40.1110.10">
    <property type="entry name" value="Calcium-transporting ATPase, cytoplasmic domain N"/>
    <property type="match status" value="1"/>
</dbReference>
<dbReference type="GO" id="GO:0005524">
    <property type="term" value="F:ATP binding"/>
    <property type="evidence" value="ECO:0007669"/>
    <property type="project" value="InterPro"/>
</dbReference>
<evidence type="ECO:0000256" key="6">
    <source>
        <dbReference type="ARBA" id="ARBA00022723"/>
    </source>
</evidence>
<keyword evidence="15" id="KW-1185">Reference proteome</keyword>
<keyword evidence="9" id="KW-1133">Transmembrane helix</keyword>
<keyword evidence="6" id="KW-0479">Metal-binding</keyword>
<keyword evidence="3" id="KW-1003">Cell membrane</keyword>
<evidence type="ECO:0000313" key="15">
    <source>
        <dbReference type="Proteomes" id="UP000475117"/>
    </source>
</evidence>
<keyword evidence="10" id="KW-0406">Ion transport</keyword>
<dbReference type="GO" id="GO:0005507">
    <property type="term" value="F:copper ion binding"/>
    <property type="evidence" value="ECO:0007669"/>
    <property type="project" value="TreeGrafter"/>
</dbReference>
<evidence type="ECO:0000313" key="14">
    <source>
        <dbReference type="EMBL" id="QQL46085.1"/>
    </source>
</evidence>
<proteinExistence type="predicted"/>
<keyword evidence="7" id="KW-0460">Magnesium</keyword>
<dbReference type="Pfam" id="PF00122">
    <property type="entry name" value="E1-E2_ATPase"/>
    <property type="match status" value="1"/>
</dbReference>
<dbReference type="RefSeq" id="WP_164362746.1">
    <property type="nucleotide sequence ID" value="NZ_CP066776.1"/>
</dbReference>
<evidence type="ECO:0000256" key="4">
    <source>
        <dbReference type="ARBA" id="ARBA00022553"/>
    </source>
</evidence>
<dbReference type="Proteomes" id="UP000475117">
    <property type="component" value="Chromosome"/>
</dbReference>
<keyword evidence="4" id="KW-0597">Phosphoprotein</keyword>
<dbReference type="GO" id="GO:0055070">
    <property type="term" value="P:copper ion homeostasis"/>
    <property type="evidence" value="ECO:0007669"/>
    <property type="project" value="TreeGrafter"/>
</dbReference>
<evidence type="ECO:0000256" key="11">
    <source>
        <dbReference type="ARBA" id="ARBA00023136"/>
    </source>
</evidence>
<evidence type="ECO:0000256" key="2">
    <source>
        <dbReference type="ARBA" id="ARBA00022448"/>
    </source>
</evidence>
<evidence type="ECO:0000256" key="7">
    <source>
        <dbReference type="ARBA" id="ARBA00022842"/>
    </source>
</evidence>
<dbReference type="PRINTS" id="PR00119">
    <property type="entry name" value="CATATPASE"/>
</dbReference>
<dbReference type="PANTHER" id="PTHR43520">
    <property type="entry name" value="ATP7, ISOFORM B"/>
    <property type="match status" value="1"/>
</dbReference>
<evidence type="ECO:0000259" key="12">
    <source>
        <dbReference type="Pfam" id="PF00122"/>
    </source>
</evidence>
<dbReference type="GO" id="GO:0016887">
    <property type="term" value="F:ATP hydrolysis activity"/>
    <property type="evidence" value="ECO:0007669"/>
    <property type="project" value="InterPro"/>
</dbReference>
<evidence type="ECO:0000259" key="13">
    <source>
        <dbReference type="Pfam" id="PF12156"/>
    </source>
</evidence>
<dbReference type="Pfam" id="PF00702">
    <property type="entry name" value="Hydrolase"/>
    <property type="match status" value="1"/>
</dbReference>
<accession>A0A6B3LBQ5</accession>
<evidence type="ECO:0000256" key="1">
    <source>
        <dbReference type="ARBA" id="ARBA00004651"/>
    </source>
</evidence>
<keyword evidence="8" id="KW-1278">Translocase</keyword>
<comment type="subcellular location">
    <subcellularLocation>
        <location evidence="1">Cell membrane</location>
        <topology evidence="1">Multi-pass membrane protein</topology>
    </subcellularLocation>
</comment>
<organism evidence="14 15">
    <name type="scientific">Sulfuriroseicoccus oceanibius</name>
    <dbReference type="NCBI Taxonomy" id="2707525"/>
    <lineage>
        <taxon>Bacteria</taxon>
        <taxon>Pseudomonadati</taxon>
        <taxon>Verrucomicrobiota</taxon>
        <taxon>Verrucomicrobiia</taxon>
        <taxon>Verrucomicrobiales</taxon>
        <taxon>Verrucomicrobiaceae</taxon>
        <taxon>Sulfuriroseicoccus</taxon>
    </lineage>
</organism>
<dbReference type="GO" id="GO:0043682">
    <property type="term" value="F:P-type divalent copper transporter activity"/>
    <property type="evidence" value="ECO:0007669"/>
    <property type="project" value="TreeGrafter"/>
</dbReference>
<reference evidence="14 15" key="1">
    <citation type="submission" date="2020-12" db="EMBL/GenBank/DDBJ databases">
        <title>Sulforoseuscoccus oceanibium gen. nov., sp. nov., a representative of the phylum Verrucomicrobia with special cytoplasmic membrane, and proposal of Sulforoseuscoccusaceae fam. nov.</title>
        <authorList>
            <person name="Xi F."/>
        </authorList>
    </citation>
    <scope>NUCLEOTIDE SEQUENCE [LARGE SCALE GENOMIC DNA]</scope>
    <source>
        <strain evidence="14 15">T37</strain>
    </source>
</reference>
<evidence type="ECO:0000256" key="9">
    <source>
        <dbReference type="ARBA" id="ARBA00022989"/>
    </source>
</evidence>
<keyword evidence="5" id="KW-0812">Transmembrane</keyword>
<evidence type="ECO:0000256" key="8">
    <source>
        <dbReference type="ARBA" id="ARBA00022967"/>
    </source>
</evidence>
<keyword evidence="2" id="KW-0813">Transport</keyword>
<evidence type="ECO:0000256" key="3">
    <source>
        <dbReference type="ARBA" id="ARBA00022475"/>
    </source>
</evidence>
<dbReference type="InterPro" id="IPR023299">
    <property type="entry name" value="ATPase_P-typ_cyto_dom_N"/>
</dbReference>
<dbReference type="InterPro" id="IPR023214">
    <property type="entry name" value="HAD_sf"/>
</dbReference>
<evidence type="ECO:0000256" key="10">
    <source>
        <dbReference type="ARBA" id="ARBA00023065"/>
    </source>
</evidence>
<dbReference type="InterPro" id="IPR036163">
    <property type="entry name" value="HMA_dom_sf"/>
</dbReference>
<dbReference type="SUPFAM" id="SSF55008">
    <property type="entry name" value="HMA, heavy metal-associated domain"/>
    <property type="match status" value="1"/>
</dbReference>
<feature type="domain" description="Putative metal-binding" evidence="13">
    <location>
        <begin position="12"/>
        <end position="55"/>
    </location>
</feature>
<dbReference type="AlphaFoldDB" id="A0A6B3LBQ5"/>
<dbReference type="InterPro" id="IPR059000">
    <property type="entry name" value="ATPase_P-type_domA"/>
</dbReference>
<dbReference type="PANTHER" id="PTHR43520:SF5">
    <property type="entry name" value="CATION-TRANSPORTING P-TYPE ATPASE-RELATED"/>
    <property type="match status" value="1"/>
</dbReference>
<gene>
    <name evidence="14" type="ORF">G3M56_005755</name>
</gene>
<dbReference type="NCBIfam" id="TIGR01494">
    <property type="entry name" value="ATPase_P-type"/>
    <property type="match status" value="1"/>
</dbReference>
<dbReference type="InterPro" id="IPR001757">
    <property type="entry name" value="P_typ_ATPase"/>
</dbReference>
<sequence>MAQSPEHDTKPCRHCGTPFTPASTDDAFCCSGCEYVYQLIHEEGLQRFYDFKGKSNLPPVRGKVFDEADFPWLKEAVAVAEQQALDDGRSTGLLQLKAHLDGVTCVGCVWLVERIASKVEGVAAPDLAPASGEITVRWEVGKSDALMQLAGELLRFGYRLTPLGERESRSRELRDLQIRAGMCGALALNGMAFTLPRYLGMPEDFMFAGVFDWIIVLSATLAFFSGGSYFIRRALVSLRARIIHMDVPIALGVTVAFLGSFVGWMTGHSGLFYFDFVSIFLFLMLGGRCIQLMAVNRQRADAEKQTLRPDAVRAAGSGERVESGDLVKGMRYEVDPGGVVPIASSVVDRDVTCSLEWITGESEAREWKVGAQLPAGAINLGRSVATFEAEEDWEGSMLERMGDGREGTPRNPILEKTLAIYVAVVMVIAIVGGVVWWARSGDPITSLQVFVSVLVVSCPCALGVSMPLADDLARMRAQSAGIFIRRENLWGRLKKVRAIWFDKTGTLTMELPSLVNPEAVKRLDDSGAYALAALTAGSVHPVARSLRDTLGVRGQKMRDAGARADAASVDDYPGLGVAWRDQSGRVWRLGRPSWAADEAPAGVDSVLACDGRVVEAFQLVDGARPQSVAAVDWMAGRGYQVGIVSGDRPEKVDHIGDSLGVAPQHRRAGFLPEEKAQLIKAEEAAGRPVLFVGDGANDALACDEATVSATVVSDRAALADRADFCVFGQGMAYLQTLWRIADVRGRAVMRAFVFAVVYNLAAISLCLMGLMHPLIAAIIMPVGSVLSLAIVAGSFRQLRR</sequence>
<keyword evidence="11" id="KW-0472">Membrane</keyword>
<dbReference type="Pfam" id="PF12156">
    <property type="entry name" value="ATPase-cat_bd"/>
    <property type="match status" value="1"/>
</dbReference>